<evidence type="ECO:0000313" key="1">
    <source>
        <dbReference type="EMBL" id="GGJ30460.1"/>
    </source>
</evidence>
<organism evidence="1 2">
    <name type="scientific">Streptomyces brasiliensis</name>
    <dbReference type="NCBI Taxonomy" id="1954"/>
    <lineage>
        <taxon>Bacteria</taxon>
        <taxon>Bacillati</taxon>
        <taxon>Actinomycetota</taxon>
        <taxon>Actinomycetes</taxon>
        <taxon>Kitasatosporales</taxon>
        <taxon>Streptomycetaceae</taxon>
        <taxon>Streptomyces</taxon>
    </lineage>
</organism>
<reference evidence="1" key="2">
    <citation type="submission" date="2020-09" db="EMBL/GenBank/DDBJ databases">
        <authorList>
            <person name="Sun Q."/>
            <person name="Ohkuma M."/>
        </authorList>
    </citation>
    <scope>NUCLEOTIDE SEQUENCE</scope>
    <source>
        <strain evidence="1">JCM 3086</strain>
    </source>
</reference>
<comment type="caution">
    <text evidence="1">The sequence shown here is derived from an EMBL/GenBank/DDBJ whole genome shotgun (WGS) entry which is preliminary data.</text>
</comment>
<reference evidence="1" key="1">
    <citation type="journal article" date="2014" name="Int. J. Syst. Evol. Microbiol.">
        <title>Complete genome sequence of Corynebacterium casei LMG S-19264T (=DSM 44701T), isolated from a smear-ripened cheese.</title>
        <authorList>
            <consortium name="US DOE Joint Genome Institute (JGI-PGF)"/>
            <person name="Walter F."/>
            <person name="Albersmeier A."/>
            <person name="Kalinowski J."/>
            <person name="Ruckert C."/>
        </authorList>
    </citation>
    <scope>NUCLEOTIDE SEQUENCE</scope>
    <source>
        <strain evidence="1">JCM 3086</strain>
    </source>
</reference>
<protein>
    <submittedName>
        <fullName evidence="1">Uncharacterized protein</fullName>
    </submittedName>
</protein>
<proteinExistence type="predicted"/>
<dbReference type="Proteomes" id="UP000657574">
    <property type="component" value="Unassembled WGS sequence"/>
</dbReference>
<keyword evidence="2" id="KW-1185">Reference proteome</keyword>
<name>A0A917KUG0_9ACTN</name>
<dbReference type="EMBL" id="BMQA01000015">
    <property type="protein sequence ID" value="GGJ30460.1"/>
    <property type="molecule type" value="Genomic_DNA"/>
</dbReference>
<gene>
    <name evidence="1" type="ORF">GCM10010121_047200</name>
</gene>
<accession>A0A917KUG0</accession>
<evidence type="ECO:0000313" key="2">
    <source>
        <dbReference type="Proteomes" id="UP000657574"/>
    </source>
</evidence>
<dbReference type="AlphaFoldDB" id="A0A917KUG0"/>
<sequence length="62" mass="7432">MMRAYHDKRKECGRYWNEESPLNTGIDAWARKRRRRTALVNLRKLTFCGQFAFRVTEPATRA</sequence>